<dbReference type="STRING" id="171291.SAMN02745154_00338"/>
<keyword evidence="1" id="KW-0540">Nuclease</keyword>
<accession>A0A1T4L656</accession>
<evidence type="ECO:0000313" key="4">
    <source>
        <dbReference type="Proteomes" id="UP000190389"/>
    </source>
</evidence>
<evidence type="ECO:0000256" key="1">
    <source>
        <dbReference type="PIRNR" id="PIRNR016080"/>
    </source>
</evidence>
<dbReference type="OrthoDB" id="9771872at2"/>
<dbReference type="AlphaFoldDB" id="A0A1T4L656"/>
<comment type="similarity">
    <text evidence="1">Belongs to the DpnII type II restriction endonuclease family.</text>
</comment>
<feature type="domain" description="Restriction endonuclease type II DpnII-like" evidence="2">
    <location>
        <begin position="5"/>
        <end position="290"/>
    </location>
</feature>
<dbReference type="EC" id="3.1.21.4" evidence="1"/>
<keyword evidence="4" id="KW-1185">Reference proteome</keyword>
<evidence type="ECO:0000313" key="3">
    <source>
        <dbReference type="EMBL" id="SJZ50216.1"/>
    </source>
</evidence>
<keyword evidence="1" id="KW-0255">Endonuclease</keyword>
<evidence type="ECO:0000259" key="2">
    <source>
        <dbReference type="Pfam" id="PF04556"/>
    </source>
</evidence>
<name>A0A1T4L656_9BACT</name>
<protein>
    <recommendedName>
        <fullName evidence="1">Type-2 restriction enzyme</fullName>
        <ecNumber evidence="1">3.1.21.4</ecNumber>
    </recommendedName>
</protein>
<dbReference type="GO" id="GO:0003677">
    <property type="term" value="F:DNA binding"/>
    <property type="evidence" value="ECO:0007669"/>
    <property type="project" value="UniProtKB-UniRule"/>
</dbReference>
<dbReference type="GO" id="GO:0009036">
    <property type="term" value="F:type II site-specific deoxyribonuclease activity"/>
    <property type="evidence" value="ECO:0007669"/>
    <property type="project" value="UniProtKB-UniRule"/>
</dbReference>
<sequence length="303" mass="35469">MINKDFNEWFSNFKETISDYKYFIDFDKVYSNVNKIKIKLQLFNSLIGTDNIENDFRELCLSYPEVVSVIPLLLADRNDVLKCLDNNDIKVFNFQFNKNNMSSLEINQYLDNLVHFMNETGLFYLLQNSIITNVVDFAIGIETGLNSNARKNRGGHMMENLVEEFITKAGFIKDVNYFKEMNASILKDKFNINLNISDKNKANKRFDFVLLINDVVYAIECNFYASSGSKLNETARSYKMLFQETKDIENFNFIWITDGLGWKNALSNLRETYINSENIYNISDLENGLFEYLHNQIDNDDYK</sequence>
<comment type="catalytic activity">
    <reaction evidence="1">
        <text>Endonucleolytic cleavage of DNA to give specific double-stranded fragments with terminal 5'-phosphates.</text>
        <dbReference type="EC" id="3.1.21.4"/>
    </reaction>
</comment>
<dbReference type="RefSeq" id="WP_078747076.1">
    <property type="nucleotide sequence ID" value="NZ_CP137850.1"/>
</dbReference>
<dbReference type="EMBL" id="FUXF01000009">
    <property type="protein sequence ID" value="SJZ50216.1"/>
    <property type="molecule type" value="Genomic_DNA"/>
</dbReference>
<gene>
    <name evidence="3" type="ORF">SAMN02745154_00338</name>
</gene>
<comment type="function">
    <text evidence="1">A P subtype restriction enzyme that recognizes the double-stranded unmethylated sequence 5'-GATC-3'.</text>
</comment>
<dbReference type="InterPro" id="IPR007637">
    <property type="entry name" value="Restrct_endonuc_II_DpnII-like"/>
</dbReference>
<dbReference type="GO" id="GO:0009307">
    <property type="term" value="P:DNA restriction-modification system"/>
    <property type="evidence" value="ECO:0007669"/>
    <property type="project" value="UniProtKB-UniRule"/>
</dbReference>
<dbReference type="Proteomes" id="UP000190389">
    <property type="component" value="Unassembled WGS sequence"/>
</dbReference>
<dbReference type="Pfam" id="PF04556">
    <property type="entry name" value="DpnII"/>
    <property type="match status" value="1"/>
</dbReference>
<keyword evidence="1" id="KW-0680">Restriction system</keyword>
<dbReference type="InterPro" id="IPR021191">
    <property type="entry name" value="Restrct_endonuc_II_DpnII"/>
</dbReference>
<keyword evidence="1" id="KW-0378">Hydrolase</keyword>
<proteinExistence type="inferred from homology"/>
<dbReference type="PIRSF" id="PIRSF016080">
    <property type="entry name" value="Restrict_endonuc_II_DpmII"/>
    <property type="match status" value="1"/>
</dbReference>
<organism evidence="3 4">
    <name type="scientific">Mycoplasmopsis verecunda</name>
    <dbReference type="NCBI Taxonomy" id="171291"/>
    <lineage>
        <taxon>Bacteria</taxon>
        <taxon>Bacillati</taxon>
        <taxon>Mycoplasmatota</taxon>
        <taxon>Mycoplasmoidales</taxon>
        <taxon>Metamycoplasmataceae</taxon>
        <taxon>Mycoplasmopsis</taxon>
    </lineage>
</organism>
<reference evidence="4" key="1">
    <citation type="submission" date="2017-02" db="EMBL/GenBank/DDBJ databases">
        <authorList>
            <person name="Varghese N."/>
            <person name="Submissions S."/>
        </authorList>
    </citation>
    <scope>NUCLEOTIDE SEQUENCE [LARGE SCALE GENOMIC DNA]</scope>
    <source>
        <strain evidence="4">ATCC 27862</strain>
    </source>
</reference>